<dbReference type="Proteomes" id="UP001597237">
    <property type="component" value="Unassembled WGS sequence"/>
</dbReference>
<evidence type="ECO:0000256" key="3">
    <source>
        <dbReference type="ARBA" id="ARBA00012438"/>
    </source>
</evidence>
<dbReference type="InterPro" id="IPR003594">
    <property type="entry name" value="HATPase_dom"/>
</dbReference>
<dbReference type="PROSITE" id="PS50109">
    <property type="entry name" value="HIS_KIN"/>
    <property type="match status" value="1"/>
</dbReference>
<evidence type="ECO:0000256" key="10">
    <source>
        <dbReference type="ARBA" id="ARBA00022989"/>
    </source>
</evidence>
<keyword evidence="12 13" id="KW-0472">Membrane</keyword>
<evidence type="ECO:0000259" key="14">
    <source>
        <dbReference type="PROSITE" id="PS50109"/>
    </source>
</evidence>
<proteinExistence type="predicted"/>
<keyword evidence="5" id="KW-0808">Transferase</keyword>
<evidence type="ECO:0000256" key="11">
    <source>
        <dbReference type="ARBA" id="ARBA00023012"/>
    </source>
</evidence>
<comment type="catalytic activity">
    <reaction evidence="1">
        <text>ATP + protein L-histidine = ADP + protein N-phospho-L-histidine.</text>
        <dbReference type="EC" id="2.7.13.3"/>
    </reaction>
</comment>
<reference evidence="16" key="1">
    <citation type="journal article" date="2019" name="Int. J. Syst. Evol. Microbiol.">
        <title>The Global Catalogue of Microorganisms (GCM) 10K type strain sequencing project: providing services to taxonomists for standard genome sequencing and annotation.</title>
        <authorList>
            <consortium name="The Broad Institute Genomics Platform"/>
            <consortium name="The Broad Institute Genome Sequencing Center for Infectious Disease"/>
            <person name="Wu L."/>
            <person name="Ma J."/>
        </authorList>
    </citation>
    <scope>NUCLEOTIDE SEQUENCE [LARGE SCALE GENOMIC DNA]</scope>
    <source>
        <strain evidence="16">DFY28</strain>
    </source>
</reference>
<keyword evidence="10 13" id="KW-1133">Transmembrane helix</keyword>
<keyword evidence="11" id="KW-0902">Two-component regulatory system</keyword>
<keyword evidence="16" id="KW-1185">Reference proteome</keyword>
<keyword evidence="6 13" id="KW-0812">Transmembrane</keyword>
<feature type="transmembrane region" description="Helical" evidence="13">
    <location>
        <begin position="15"/>
        <end position="36"/>
    </location>
</feature>
<evidence type="ECO:0000313" key="16">
    <source>
        <dbReference type="Proteomes" id="UP001597237"/>
    </source>
</evidence>
<evidence type="ECO:0000256" key="9">
    <source>
        <dbReference type="ARBA" id="ARBA00022840"/>
    </source>
</evidence>
<comment type="caution">
    <text evidence="15">The sequence shown here is derived from an EMBL/GenBank/DDBJ whole genome shotgun (WGS) entry which is preliminary data.</text>
</comment>
<dbReference type="InterPro" id="IPR036890">
    <property type="entry name" value="HATPase_C_sf"/>
</dbReference>
<evidence type="ECO:0000256" key="4">
    <source>
        <dbReference type="ARBA" id="ARBA00022553"/>
    </source>
</evidence>
<evidence type="ECO:0000256" key="7">
    <source>
        <dbReference type="ARBA" id="ARBA00022741"/>
    </source>
</evidence>
<dbReference type="Gene3D" id="3.30.565.10">
    <property type="entry name" value="Histidine kinase-like ATPase, C-terminal domain"/>
    <property type="match status" value="1"/>
</dbReference>
<dbReference type="RefSeq" id="WP_377281257.1">
    <property type="nucleotide sequence ID" value="NZ_JBHRSI010000003.1"/>
</dbReference>
<dbReference type="SMART" id="SM00388">
    <property type="entry name" value="HisKA"/>
    <property type="match status" value="1"/>
</dbReference>
<dbReference type="InterPro" id="IPR003661">
    <property type="entry name" value="HisK_dim/P_dom"/>
</dbReference>
<dbReference type="CDD" id="cd00075">
    <property type="entry name" value="HATPase"/>
    <property type="match status" value="1"/>
</dbReference>
<evidence type="ECO:0000256" key="13">
    <source>
        <dbReference type="SAM" id="Phobius"/>
    </source>
</evidence>
<dbReference type="Gene3D" id="1.10.287.130">
    <property type="match status" value="1"/>
</dbReference>
<dbReference type="InterPro" id="IPR004358">
    <property type="entry name" value="Sig_transdc_His_kin-like_C"/>
</dbReference>
<keyword evidence="8" id="KW-0418">Kinase</keyword>
<evidence type="ECO:0000256" key="2">
    <source>
        <dbReference type="ARBA" id="ARBA00004141"/>
    </source>
</evidence>
<dbReference type="GO" id="GO:0005524">
    <property type="term" value="F:ATP binding"/>
    <property type="evidence" value="ECO:0007669"/>
    <property type="project" value="UniProtKB-KW"/>
</dbReference>
<dbReference type="InterPro" id="IPR052023">
    <property type="entry name" value="Histidine_kinase_KdpD"/>
</dbReference>
<organism evidence="15 16">
    <name type="scientific">Phenylobacterium terrae</name>
    <dbReference type="NCBI Taxonomy" id="2665495"/>
    <lineage>
        <taxon>Bacteria</taxon>
        <taxon>Pseudomonadati</taxon>
        <taxon>Pseudomonadota</taxon>
        <taxon>Alphaproteobacteria</taxon>
        <taxon>Caulobacterales</taxon>
        <taxon>Caulobacteraceae</taxon>
        <taxon>Phenylobacterium</taxon>
    </lineage>
</organism>
<dbReference type="PANTHER" id="PTHR45569">
    <property type="entry name" value="SENSOR PROTEIN KDPD"/>
    <property type="match status" value="1"/>
</dbReference>
<dbReference type="InterPro" id="IPR036097">
    <property type="entry name" value="HisK_dim/P_sf"/>
</dbReference>
<dbReference type="Gene3D" id="1.20.120.620">
    <property type="entry name" value="Backbone structure of the membrane domain of e. Coli histidine kinase receptor kdpd"/>
    <property type="match status" value="1"/>
</dbReference>
<evidence type="ECO:0000256" key="12">
    <source>
        <dbReference type="ARBA" id="ARBA00023136"/>
    </source>
</evidence>
<accession>A0ABW4MZS1</accession>
<protein>
    <recommendedName>
        <fullName evidence="3">histidine kinase</fullName>
        <ecNumber evidence="3">2.7.13.3</ecNumber>
    </recommendedName>
</protein>
<dbReference type="PRINTS" id="PR00344">
    <property type="entry name" value="BCTRLSENSOR"/>
</dbReference>
<evidence type="ECO:0000256" key="8">
    <source>
        <dbReference type="ARBA" id="ARBA00022777"/>
    </source>
</evidence>
<keyword evidence="4" id="KW-0597">Phosphoprotein</keyword>
<dbReference type="Pfam" id="PF13493">
    <property type="entry name" value="DUF4118"/>
    <property type="match status" value="1"/>
</dbReference>
<dbReference type="SMART" id="SM00387">
    <property type="entry name" value="HATPase_c"/>
    <property type="match status" value="1"/>
</dbReference>
<comment type="subcellular location">
    <subcellularLocation>
        <location evidence="2">Membrane</location>
        <topology evidence="2">Multi-pass membrane protein</topology>
    </subcellularLocation>
</comment>
<dbReference type="EMBL" id="JBHUEY010000001">
    <property type="protein sequence ID" value="MFD1781910.1"/>
    <property type="molecule type" value="Genomic_DNA"/>
</dbReference>
<feature type="domain" description="Histidine kinase" evidence="14">
    <location>
        <begin position="272"/>
        <end position="489"/>
    </location>
</feature>
<feature type="transmembrane region" description="Helical" evidence="13">
    <location>
        <begin position="48"/>
        <end position="74"/>
    </location>
</feature>
<gene>
    <name evidence="15" type="ORF">ACFSC0_00755</name>
</gene>
<keyword evidence="9 15" id="KW-0067">ATP-binding</keyword>
<name>A0ABW4MZS1_9CAUL</name>
<dbReference type="InterPro" id="IPR025201">
    <property type="entry name" value="KdpD_TM"/>
</dbReference>
<dbReference type="Pfam" id="PF00512">
    <property type="entry name" value="HisKA"/>
    <property type="match status" value="1"/>
</dbReference>
<dbReference type="SUPFAM" id="SSF55874">
    <property type="entry name" value="ATPase domain of HSP90 chaperone/DNA topoisomerase II/histidine kinase"/>
    <property type="match status" value="1"/>
</dbReference>
<dbReference type="CDD" id="cd00082">
    <property type="entry name" value="HisKA"/>
    <property type="match status" value="1"/>
</dbReference>
<sequence>MSPEGKARPGARRHWLDYLAAFGVVLASTGVAELLYRLLHTDRLSTVFLAGVLITAVTFGSGPAYFAALLAFGIYNFYLVEPRFTLSTFSAEDVLLLTMFLAVAMLTGRLAGRVRDQAATAQARARTAGTLFEASRVFSGLNEEERIRTELLNHVSLAAGGPAVLWRDGEIRATAEDAALPAELLDALAAASPSGSAAGWQVRSLLREQPDLGRIAWRESGVGARIPEEDRLIDVLVDVGAAAIIRARLGAAEAEVRAYSETERLRNALLSSISHDLRTPLASILASASSLQEFGDRFDPAVREDLLATIQEEAERLNQFVANLLHMTRLEGRALGVTASRTNLREVAERVAMRMRRRAGRRKLVLHPECDGLEAYADPILLEQALGNLVENAIRFSPDGSTILLSTAQAGDEVILEVSDEGPGVPDQDLCRIFEKFYRSPASAANLQGTGLGLSIVKGLMESMGGGVTARRRADEGGLTVSLSLPAGSEA</sequence>
<dbReference type="InterPro" id="IPR005467">
    <property type="entry name" value="His_kinase_dom"/>
</dbReference>
<dbReference type="Pfam" id="PF02518">
    <property type="entry name" value="HATPase_c"/>
    <property type="match status" value="1"/>
</dbReference>
<evidence type="ECO:0000256" key="5">
    <source>
        <dbReference type="ARBA" id="ARBA00022679"/>
    </source>
</evidence>
<keyword evidence="7" id="KW-0547">Nucleotide-binding</keyword>
<dbReference type="EC" id="2.7.13.3" evidence="3"/>
<evidence type="ECO:0000256" key="6">
    <source>
        <dbReference type="ARBA" id="ARBA00022692"/>
    </source>
</evidence>
<evidence type="ECO:0000313" key="15">
    <source>
        <dbReference type="EMBL" id="MFD1781910.1"/>
    </source>
</evidence>
<dbReference type="InterPro" id="IPR038318">
    <property type="entry name" value="KdpD_sf"/>
</dbReference>
<evidence type="ECO:0000256" key="1">
    <source>
        <dbReference type="ARBA" id="ARBA00000085"/>
    </source>
</evidence>
<dbReference type="SUPFAM" id="SSF47384">
    <property type="entry name" value="Homodimeric domain of signal transducing histidine kinase"/>
    <property type="match status" value="1"/>
</dbReference>
<dbReference type="PANTHER" id="PTHR45569:SF1">
    <property type="entry name" value="SENSOR PROTEIN KDPD"/>
    <property type="match status" value="1"/>
</dbReference>